<dbReference type="EMBL" id="MRWE01000009">
    <property type="protein sequence ID" value="ORJ26130.1"/>
    <property type="molecule type" value="Genomic_DNA"/>
</dbReference>
<dbReference type="GO" id="GO:0016740">
    <property type="term" value="F:transferase activity"/>
    <property type="evidence" value="ECO:0007669"/>
    <property type="project" value="UniProtKB-KW"/>
</dbReference>
<dbReference type="InterPro" id="IPR001173">
    <property type="entry name" value="Glyco_trans_2-like"/>
</dbReference>
<keyword evidence="1" id="KW-1133">Transmembrane helix</keyword>
<dbReference type="Pfam" id="PF00535">
    <property type="entry name" value="Glycos_transf_2"/>
    <property type="match status" value="1"/>
</dbReference>
<feature type="transmembrane region" description="Helical" evidence="1">
    <location>
        <begin position="233"/>
        <end position="258"/>
    </location>
</feature>
<protein>
    <submittedName>
        <fullName evidence="3">Glycosyl transferase</fullName>
    </submittedName>
</protein>
<name>A0A1X0WH93_9GAMM</name>
<evidence type="ECO:0000259" key="2">
    <source>
        <dbReference type="Pfam" id="PF00535"/>
    </source>
</evidence>
<dbReference type="AlphaFoldDB" id="A0A1X0WH93"/>
<keyword evidence="4" id="KW-1185">Reference proteome</keyword>
<proteinExistence type="predicted"/>
<reference evidence="3 4" key="1">
    <citation type="journal article" date="2017" name="Int. J. Syst. Evol. Microbiol.">
        <title>Rouxiella badensis sp. nov. and Rouxiella silvae sp. nov. isolated from peat bog soil in Germany and emendation of the genus description.</title>
        <authorList>
            <person name="Le Fleche-Mateos A."/>
            <person name="Kugler J.H."/>
            <person name="Hansen S.H."/>
            <person name="Syldatk C."/>
            <person name="Hausmann R."/>
            <person name="Lomprez F."/>
            <person name="Vandenbogaert M."/>
            <person name="Manuguerra J.C."/>
            <person name="Grimont P.A."/>
        </authorList>
    </citation>
    <scope>NUCLEOTIDE SEQUENCE [LARGE SCALE GENOMIC DNA]</scope>
    <source>
        <strain evidence="3 4">DSM 100043</strain>
    </source>
</reference>
<organism evidence="3 4">
    <name type="scientific">Rouxiella badensis</name>
    <dbReference type="NCBI Taxonomy" id="1646377"/>
    <lineage>
        <taxon>Bacteria</taxon>
        <taxon>Pseudomonadati</taxon>
        <taxon>Pseudomonadota</taxon>
        <taxon>Gammaproteobacteria</taxon>
        <taxon>Enterobacterales</taxon>
        <taxon>Yersiniaceae</taxon>
        <taxon>Rouxiella</taxon>
    </lineage>
</organism>
<evidence type="ECO:0000313" key="3">
    <source>
        <dbReference type="EMBL" id="ORJ26130.1"/>
    </source>
</evidence>
<dbReference type="PANTHER" id="PTHR48090">
    <property type="entry name" value="UNDECAPRENYL-PHOSPHATE 4-DEOXY-4-FORMAMIDO-L-ARABINOSE TRANSFERASE-RELATED"/>
    <property type="match status" value="1"/>
</dbReference>
<evidence type="ECO:0000313" key="4">
    <source>
        <dbReference type="Proteomes" id="UP000192536"/>
    </source>
</evidence>
<gene>
    <name evidence="3" type="ORF">BS640_07290</name>
</gene>
<keyword evidence="1" id="KW-0472">Membrane</keyword>
<dbReference type="RefSeq" id="WP_026110628.1">
    <property type="nucleotide sequence ID" value="NZ_CAUQAZ010000102.1"/>
</dbReference>
<dbReference type="PANTHER" id="PTHR48090:SF7">
    <property type="entry name" value="RFBJ PROTEIN"/>
    <property type="match status" value="1"/>
</dbReference>
<dbReference type="InterPro" id="IPR029044">
    <property type="entry name" value="Nucleotide-diphossugar_trans"/>
</dbReference>
<sequence>MKYRDKSIALVIPCHNEAQTIEQVVTDFKNAMPEIAIYVFDNLSTDKTKEVALQAGATVISVNEKGKGNVVRRIFADVNADIYVMVDGDATYEAAAVHKLVDKLIDDRLDMVVGCRKVTADIADKAYRPGHQLGNKVLTQSVTKIFGGKFTDMLSGYRAFTRRYAKSFPALSQGFETETELTVHALELRMPYGEVSTAYGERPEGSESKLSTYRDGFRILGTIVRLFMREKPLIFFGLIAACFFVVSILLSLPVFYVYMQTGLVPRLPTALLSAMLMLASFLSLACGLILDNVTIGRQESKRLFYLSTTNTHEPR</sequence>
<keyword evidence="3" id="KW-0808">Transferase</keyword>
<feature type="transmembrane region" description="Helical" evidence="1">
    <location>
        <begin position="270"/>
        <end position="293"/>
    </location>
</feature>
<dbReference type="InterPro" id="IPR050256">
    <property type="entry name" value="Glycosyltransferase_2"/>
</dbReference>
<comment type="caution">
    <text evidence="3">The sequence shown here is derived from an EMBL/GenBank/DDBJ whole genome shotgun (WGS) entry which is preliminary data.</text>
</comment>
<dbReference type="GeneID" id="93565056"/>
<accession>A0A1X0WH93</accession>
<dbReference type="Gene3D" id="3.90.550.10">
    <property type="entry name" value="Spore Coat Polysaccharide Biosynthesis Protein SpsA, Chain A"/>
    <property type="match status" value="1"/>
</dbReference>
<dbReference type="CDD" id="cd04179">
    <property type="entry name" value="DPM_DPG-synthase_like"/>
    <property type="match status" value="1"/>
</dbReference>
<dbReference type="Proteomes" id="UP000192536">
    <property type="component" value="Unassembled WGS sequence"/>
</dbReference>
<keyword evidence="1" id="KW-0812">Transmembrane</keyword>
<dbReference type="SUPFAM" id="SSF53448">
    <property type="entry name" value="Nucleotide-diphospho-sugar transferases"/>
    <property type="match status" value="1"/>
</dbReference>
<feature type="domain" description="Glycosyltransferase 2-like" evidence="2">
    <location>
        <begin position="10"/>
        <end position="164"/>
    </location>
</feature>
<dbReference type="STRING" id="1646377.BS640_07290"/>
<evidence type="ECO:0000256" key="1">
    <source>
        <dbReference type="SAM" id="Phobius"/>
    </source>
</evidence>